<reference evidence="2" key="1">
    <citation type="submission" date="2014-01" db="EMBL/GenBank/DDBJ databases">
        <authorList>
            <person name="Aslett M."/>
        </authorList>
    </citation>
    <scope>NUCLEOTIDE SEQUENCE</scope>
</reference>
<keyword evidence="3" id="KW-1185">Reference proteome</keyword>
<reference evidence="2" key="2">
    <citation type="submission" date="2014-03" db="EMBL/GenBank/DDBJ databases">
        <title>The whipworm genome and dual-species transcriptomics of an intimate host-pathogen interaction.</title>
        <authorList>
            <person name="Foth B.J."/>
            <person name="Tsai I.J."/>
            <person name="Reid A.J."/>
            <person name="Bancroft A.J."/>
            <person name="Nichol S."/>
            <person name="Tracey A."/>
            <person name="Holroyd N."/>
            <person name="Cotton J.A."/>
            <person name="Stanley E.J."/>
            <person name="Zarowiecki M."/>
            <person name="Liu J.Z."/>
            <person name="Huckvale T."/>
            <person name="Cooper P.J."/>
            <person name="Grencis R.K."/>
            <person name="Berriman M."/>
        </authorList>
    </citation>
    <scope>NUCLEOTIDE SEQUENCE [LARGE SCALE GENOMIC DNA]</scope>
</reference>
<feature type="compositionally biased region" description="Basic and acidic residues" evidence="1">
    <location>
        <begin position="81"/>
        <end position="96"/>
    </location>
</feature>
<accession>A0A077ZCN7</accession>
<dbReference type="EMBL" id="HG806271">
    <property type="protein sequence ID" value="CDW58136.1"/>
    <property type="molecule type" value="Genomic_DNA"/>
</dbReference>
<dbReference type="STRING" id="36087.A0A077ZCN7"/>
<name>A0A077ZCN7_TRITR</name>
<feature type="region of interest" description="Disordered" evidence="1">
    <location>
        <begin position="75"/>
        <end position="96"/>
    </location>
</feature>
<gene>
    <name evidence="2" type="ORF">TTRE_0000643901</name>
</gene>
<feature type="compositionally biased region" description="Basic residues" evidence="1">
    <location>
        <begin position="8"/>
        <end position="17"/>
    </location>
</feature>
<dbReference type="Proteomes" id="UP000030665">
    <property type="component" value="Unassembled WGS sequence"/>
</dbReference>
<organism evidence="2 3">
    <name type="scientific">Trichuris trichiura</name>
    <name type="common">Whipworm</name>
    <name type="synonym">Trichocephalus trichiurus</name>
    <dbReference type="NCBI Taxonomy" id="36087"/>
    <lineage>
        <taxon>Eukaryota</taxon>
        <taxon>Metazoa</taxon>
        <taxon>Ecdysozoa</taxon>
        <taxon>Nematoda</taxon>
        <taxon>Enoplea</taxon>
        <taxon>Dorylaimia</taxon>
        <taxon>Trichinellida</taxon>
        <taxon>Trichuridae</taxon>
        <taxon>Trichuris</taxon>
    </lineage>
</organism>
<feature type="region of interest" description="Disordered" evidence="1">
    <location>
        <begin position="1"/>
        <end position="45"/>
    </location>
</feature>
<sequence>MSEPTRTTRVRSRRRLVTRAGLHASRPNRRLSSRSAPDPSPRPDVVELPTDIAEAIGNRLVAQISSSIETQRLEMSSLATREPEAACRNEQGVRRGSLDTSGVKLVADMIPDGPAVVLS</sequence>
<evidence type="ECO:0000313" key="3">
    <source>
        <dbReference type="Proteomes" id="UP000030665"/>
    </source>
</evidence>
<evidence type="ECO:0000256" key="1">
    <source>
        <dbReference type="SAM" id="MobiDB-lite"/>
    </source>
</evidence>
<protein>
    <submittedName>
        <fullName evidence="2">Uncharacterized protein</fullName>
    </submittedName>
</protein>
<dbReference type="AlphaFoldDB" id="A0A077ZCN7"/>
<evidence type="ECO:0000313" key="2">
    <source>
        <dbReference type="EMBL" id="CDW58136.1"/>
    </source>
</evidence>
<proteinExistence type="predicted"/>